<proteinExistence type="predicted"/>
<feature type="compositionally biased region" description="Basic and acidic residues" evidence="1">
    <location>
        <begin position="131"/>
        <end position="144"/>
    </location>
</feature>
<comment type="caution">
    <text evidence="2">The sequence shown here is derived from an EMBL/GenBank/DDBJ whole genome shotgun (WGS) entry which is preliminary data.</text>
</comment>
<name>A0A7J6BYF6_9TELE</name>
<reference evidence="2 3" key="1">
    <citation type="submission" date="2020-04" db="EMBL/GenBank/DDBJ databases">
        <title>Chromosome-level genome assembly of a cyprinid fish Onychostoma macrolepis by integration of Nanopore Sequencing, Bionano and Hi-C technology.</title>
        <authorList>
            <person name="Wang D."/>
        </authorList>
    </citation>
    <scope>NUCLEOTIDE SEQUENCE [LARGE SCALE GENOMIC DNA]</scope>
    <source>
        <strain evidence="2">SWU-2019</strain>
        <tissue evidence="2">Muscle</tissue>
    </source>
</reference>
<dbReference type="EMBL" id="JAAMOB010000020">
    <property type="protein sequence ID" value="KAF4100017.1"/>
    <property type="molecule type" value="Genomic_DNA"/>
</dbReference>
<feature type="compositionally biased region" description="Basic and acidic residues" evidence="1">
    <location>
        <begin position="1"/>
        <end position="27"/>
    </location>
</feature>
<evidence type="ECO:0000256" key="1">
    <source>
        <dbReference type="SAM" id="MobiDB-lite"/>
    </source>
</evidence>
<dbReference type="Proteomes" id="UP000579812">
    <property type="component" value="Unassembled WGS sequence"/>
</dbReference>
<gene>
    <name evidence="2" type="ORF">G5714_020143</name>
</gene>
<feature type="region of interest" description="Disordered" evidence="1">
    <location>
        <begin position="1"/>
        <end position="37"/>
    </location>
</feature>
<keyword evidence="3" id="KW-1185">Reference proteome</keyword>
<protein>
    <submittedName>
        <fullName evidence="2">Uncharacterized protein</fullName>
    </submittedName>
</protein>
<evidence type="ECO:0000313" key="2">
    <source>
        <dbReference type="EMBL" id="KAF4100017.1"/>
    </source>
</evidence>
<accession>A0A7J6BYF6</accession>
<feature type="region of interest" description="Disordered" evidence="1">
    <location>
        <begin position="119"/>
        <end position="156"/>
    </location>
</feature>
<evidence type="ECO:0000313" key="3">
    <source>
        <dbReference type="Proteomes" id="UP000579812"/>
    </source>
</evidence>
<organism evidence="2 3">
    <name type="scientific">Onychostoma macrolepis</name>
    <dbReference type="NCBI Taxonomy" id="369639"/>
    <lineage>
        <taxon>Eukaryota</taxon>
        <taxon>Metazoa</taxon>
        <taxon>Chordata</taxon>
        <taxon>Craniata</taxon>
        <taxon>Vertebrata</taxon>
        <taxon>Euteleostomi</taxon>
        <taxon>Actinopterygii</taxon>
        <taxon>Neopterygii</taxon>
        <taxon>Teleostei</taxon>
        <taxon>Ostariophysi</taxon>
        <taxon>Cypriniformes</taxon>
        <taxon>Cyprinidae</taxon>
        <taxon>Acrossocheilinae</taxon>
        <taxon>Onychostoma</taxon>
    </lineage>
</organism>
<sequence length="156" mass="17644">MQRGSEKGTDASPRHADKQRSRQDSNLRGETPMDFESIALTSRPQLRLRAGLQLSWLQEGSTGRHRAMRWLKEPGVPLLDAKAAVTRIAAPQRRVLTTIRSGRHCPTAAKRASGVFVRCREERKRNRRFSSHADKQRGRQDSNRAGRPQRISSPSP</sequence>
<dbReference type="AlphaFoldDB" id="A0A7J6BYF6"/>